<sequence length="306" mass="34969">MSLPFVEKYRPKSLDELIGHEAIISILSNSLTNLPNLLFYGPPGTGKTTTIRIIFKLLNLPPNSILELNASDDRGIDVVRDRIKIYSSIKSETKKILVLDEVDSMSNDAQNALRRIIEDYSNNVTFCLIANYSNKIIPAIQSRCSKFRFKPVKNVKNKIIEITTKENIKITEEAIDILNDNNDGDIRKLINDIEGMSKMFDIIDKNNIHKFYREMDSSEIKKIYFLLTNNNCDVDSAKQLIDNARKQSLIDGETLIRKLGEEVKNGQLENKMKILKEMSVIEQRLGVGCSQDVQINTLLHIFKLYN</sequence>
<dbReference type="OMA" id="CHASKHA"/>
<evidence type="ECO:0000313" key="7">
    <source>
        <dbReference type="Proteomes" id="UP000014978"/>
    </source>
</evidence>
<dbReference type="Gene3D" id="1.20.272.10">
    <property type="match status" value="1"/>
</dbReference>
<dbReference type="FunCoup" id="S7XIB0">
    <property type="interactions" value="214"/>
</dbReference>
<dbReference type="SMART" id="SM00382">
    <property type="entry name" value="AAA"/>
    <property type="match status" value="1"/>
</dbReference>
<dbReference type="InParanoid" id="S7XIB0"/>
<dbReference type="InterPro" id="IPR003593">
    <property type="entry name" value="AAA+_ATPase"/>
</dbReference>
<dbReference type="GO" id="GO:0005663">
    <property type="term" value="C:DNA replication factor C complex"/>
    <property type="evidence" value="ECO:0007669"/>
    <property type="project" value="EnsemblFungi"/>
</dbReference>
<feature type="domain" description="AAA+ ATPase" evidence="5">
    <location>
        <begin position="33"/>
        <end position="155"/>
    </location>
</feature>
<gene>
    <name evidence="6" type="ORF">SLOPH_1550</name>
</gene>
<dbReference type="GO" id="GO:0031390">
    <property type="term" value="C:Ctf18 RFC-like complex"/>
    <property type="evidence" value="ECO:0007669"/>
    <property type="project" value="EnsemblFungi"/>
</dbReference>
<protein>
    <submittedName>
        <fullName evidence="6">Replication factor C subunit</fullName>
    </submittedName>
</protein>
<keyword evidence="3" id="KW-0547">Nucleotide-binding</keyword>
<keyword evidence="7" id="KW-1185">Reference proteome</keyword>
<evidence type="ECO:0000259" key="5">
    <source>
        <dbReference type="SMART" id="SM00382"/>
    </source>
</evidence>
<dbReference type="CDD" id="cd00009">
    <property type="entry name" value="AAA"/>
    <property type="match status" value="1"/>
</dbReference>
<dbReference type="GO" id="GO:0006272">
    <property type="term" value="P:leading strand elongation"/>
    <property type="evidence" value="ECO:0007669"/>
    <property type="project" value="EnsemblFungi"/>
</dbReference>
<dbReference type="InterPro" id="IPR003959">
    <property type="entry name" value="ATPase_AAA_core"/>
</dbReference>
<evidence type="ECO:0000256" key="4">
    <source>
        <dbReference type="ARBA" id="ARBA00022840"/>
    </source>
</evidence>
<name>S7XIB0_SPRLO</name>
<dbReference type="Pfam" id="PF00004">
    <property type="entry name" value="AAA"/>
    <property type="match status" value="1"/>
</dbReference>
<dbReference type="Proteomes" id="UP000014978">
    <property type="component" value="Unassembled WGS sequence"/>
</dbReference>
<dbReference type="STRING" id="1358809.S7XIB0"/>
<evidence type="ECO:0000256" key="1">
    <source>
        <dbReference type="ARBA" id="ARBA00005378"/>
    </source>
</evidence>
<dbReference type="InterPro" id="IPR027417">
    <property type="entry name" value="P-loop_NTPase"/>
</dbReference>
<dbReference type="VEuPathDB" id="MicrosporidiaDB:SLOPH_1550"/>
<organism evidence="6 7">
    <name type="scientific">Spraguea lophii (strain 42_110)</name>
    <name type="common">Microsporidian parasite</name>
    <dbReference type="NCBI Taxonomy" id="1358809"/>
    <lineage>
        <taxon>Eukaryota</taxon>
        <taxon>Fungi</taxon>
        <taxon>Fungi incertae sedis</taxon>
        <taxon>Microsporidia</taxon>
        <taxon>Spragueidae</taxon>
        <taxon>Spraguea</taxon>
    </lineage>
</organism>
<keyword evidence="4" id="KW-0067">ATP-binding</keyword>
<dbReference type="InterPro" id="IPR050238">
    <property type="entry name" value="DNA_Rep/Repair_Clamp_Loader"/>
</dbReference>
<comment type="caution">
    <text evidence="6">The sequence shown here is derived from an EMBL/GenBank/DDBJ whole genome shotgun (WGS) entry which is preliminary data.</text>
</comment>
<dbReference type="GO" id="GO:0031391">
    <property type="term" value="C:Elg1 RFC-like complex"/>
    <property type="evidence" value="ECO:0007669"/>
    <property type="project" value="EnsemblFungi"/>
</dbReference>
<dbReference type="Gene3D" id="3.40.50.300">
    <property type="entry name" value="P-loop containing nucleotide triphosphate hydrolases"/>
    <property type="match status" value="1"/>
</dbReference>
<accession>S7XIB0</accession>
<dbReference type="OrthoDB" id="4199794at2759"/>
<comment type="similarity">
    <text evidence="1">Belongs to the activator 1 small subunits family.</text>
</comment>
<dbReference type="PANTHER" id="PTHR11669:SF20">
    <property type="entry name" value="REPLICATION FACTOR C SUBUNIT 4"/>
    <property type="match status" value="1"/>
</dbReference>
<dbReference type="GO" id="GO:0005829">
    <property type="term" value="C:cytosol"/>
    <property type="evidence" value="ECO:0007669"/>
    <property type="project" value="EnsemblFungi"/>
</dbReference>
<dbReference type="GO" id="GO:0031389">
    <property type="term" value="C:Rad17 RFC-like complex"/>
    <property type="evidence" value="ECO:0007669"/>
    <property type="project" value="EnsemblFungi"/>
</dbReference>
<dbReference type="EMBL" id="ATCN01000573">
    <property type="protein sequence ID" value="EPR78754.1"/>
    <property type="molecule type" value="Genomic_DNA"/>
</dbReference>
<dbReference type="Gene3D" id="1.10.8.60">
    <property type="match status" value="1"/>
</dbReference>
<dbReference type="GO" id="GO:0003689">
    <property type="term" value="F:DNA clamp loader activity"/>
    <property type="evidence" value="ECO:0007669"/>
    <property type="project" value="EnsemblFungi"/>
</dbReference>
<dbReference type="SUPFAM" id="SSF52540">
    <property type="entry name" value="P-loop containing nucleoside triphosphate hydrolases"/>
    <property type="match status" value="1"/>
</dbReference>
<keyword evidence="2" id="KW-0235">DNA replication</keyword>
<dbReference type="PANTHER" id="PTHR11669">
    <property type="entry name" value="REPLICATION FACTOR C / DNA POLYMERASE III GAMMA-TAU SUBUNIT"/>
    <property type="match status" value="1"/>
</dbReference>
<evidence type="ECO:0000256" key="2">
    <source>
        <dbReference type="ARBA" id="ARBA00022705"/>
    </source>
</evidence>
<evidence type="ECO:0000313" key="6">
    <source>
        <dbReference type="EMBL" id="EPR78754.1"/>
    </source>
</evidence>
<dbReference type="HOGENOM" id="CLU_042324_2_0_1"/>
<dbReference type="GO" id="GO:0005524">
    <property type="term" value="F:ATP binding"/>
    <property type="evidence" value="ECO:0007669"/>
    <property type="project" value="UniProtKB-KW"/>
</dbReference>
<dbReference type="AlphaFoldDB" id="S7XIB0"/>
<proteinExistence type="inferred from homology"/>
<dbReference type="GO" id="GO:0006281">
    <property type="term" value="P:DNA repair"/>
    <property type="evidence" value="ECO:0007669"/>
    <property type="project" value="TreeGrafter"/>
</dbReference>
<reference evidence="7" key="1">
    <citation type="journal article" date="2013" name="PLoS Genet.">
        <title>The genome of Spraguea lophii and the basis of host-microsporidian interactions.</title>
        <authorList>
            <person name="Campbell S.E."/>
            <person name="Williams T.A."/>
            <person name="Yousuf A."/>
            <person name="Soanes D.M."/>
            <person name="Paszkiewicz K.H."/>
            <person name="Williams B.A.P."/>
        </authorList>
    </citation>
    <scope>NUCLEOTIDE SEQUENCE [LARGE SCALE GENOMIC DNA]</scope>
    <source>
        <strain evidence="7">42_110</strain>
    </source>
</reference>
<dbReference type="GO" id="GO:0016887">
    <property type="term" value="F:ATP hydrolysis activity"/>
    <property type="evidence" value="ECO:0007669"/>
    <property type="project" value="EnsemblFungi"/>
</dbReference>
<evidence type="ECO:0000256" key="3">
    <source>
        <dbReference type="ARBA" id="ARBA00022741"/>
    </source>
</evidence>
<dbReference type="FunFam" id="3.40.50.300:FF:000952">
    <property type="entry name" value="Replication factor C subunit 2"/>
    <property type="match status" value="1"/>
</dbReference>